<evidence type="ECO:0000313" key="2">
    <source>
        <dbReference type="EMBL" id="CEK99907.1"/>
    </source>
</evidence>
<dbReference type="AlphaFoldDB" id="A0A0B7C406"/>
<feature type="non-terminal residue" evidence="2">
    <location>
        <position position="1"/>
    </location>
</feature>
<proteinExistence type="predicted"/>
<feature type="compositionally biased region" description="Low complexity" evidence="1">
    <location>
        <begin position="56"/>
        <end position="65"/>
    </location>
</feature>
<protein>
    <submittedName>
        <fullName evidence="2">Uncharacterized protein</fullName>
    </submittedName>
</protein>
<feature type="non-terminal residue" evidence="2">
    <location>
        <position position="72"/>
    </location>
</feature>
<gene>
    <name evidence="2" type="primary">ORF222415</name>
</gene>
<feature type="compositionally biased region" description="Low complexity" evidence="1">
    <location>
        <begin position="26"/>
        <end position="43"/>
    </location>
</feature>
<reference evidence="2" key="1">
    <citation type="submission" date="2014-12" db="EMBL/GenBank/DDBJ databases">
        <title>Insight into the proteome of Arion vulgaris.</title>
        <authorList>
            <person name="Aradska J."/>
            <person name="Bulat T."/>
            <person name="Smidak R."/>
            <person name="Sarate P."/>
            <person name="Gangsoo J."/>
            <person name="Sialana F."/>
            <person name="Bilban M."/>
            <person name="Lubec G."/>
        </authorList>
    </citation>
    <scope>NUCLEOTIDE SEQUENCE</scope>
    <source>
        <tissue evidence="2">Skin</tissue>
    </source>
</reference>
<sequence length="72" mass="8047">EHIVIESAHVVKHKSAELQRLRSSPASQQHYNQAQQSSQQNMHSRSDIANVCTNRSSSSSSYTSSEEFDEVA</sequence>
<evidence type="ECO:0000256" key="1">
    <source>
        <dbReference type="SAM" id="MobiDB-lite"/>
    </source>
</evidence>
<accession>A0A0B7C406</accession>
<dbReference type="EMBL" id="HACG01053036">
    <property type="protein sequence ID" value="CEK99907.1"/>
    <property type="molecule type" value="Transcribed_RNA"/>
</dbReference>
<organism evidence="2">
    <name type="scientific">Arion vulgaris</name>
    <dbReference type="NCBI Taxonomy" id="1028688"/>
    <lineage>
        <taxon>Eukaryota</taxon>
        <taxon>Metazoa</taxon>
        <taxon>Spiralia</taxon>
        <taxon>Lophotrochozoa</taxon>
        <taxon>Mollusca</taxon>
        <taxon>Gastropoda</taxon>
        <taxon>Heterobranchia</taxon>
        <taxon>Euthyneura</taxon>
        <taxon>Panpulmonata</taxon>
        <taxon>Eupulmonata</taxon>
        <taxon>Stylommatophora</taxon>
        <taxon>Helicina</taxon>
        <taxon>Arionoidea</taxon>
        <taxon>Arionidae</taxon>
        <taxon>Arion</taxon>
    </lineage>
</organism>
<name>A0A0B7C406_9EUPU</name>
<feature type="region of interest" description="Disordered" evidence="1">
    <location>
        <begin position="1"/>
        <end position="72"/>
    </location>
</feature>